<name>A0ABX7N5F3_9BACT</name>
<protein>
    <recommendedName>
        <fullName evidence="3">Lipoprotein</fullName>
    </recommendedName>
</protein>
<evidence type="ECO:0008006" key="3">
    <source>
        <dbReference type="Google" id="ProtNLM"/>
    </source>
</evidence>
<gene>
    <name evidence="1" type="ORF">JY572_37650</name>
</gene>
<reference evidence="1 2" key="1">
    <citation type="submission" date="2021-02" db="EMBL/GenBank/DDBJ databases">
        <title>De Novo genome assembly of isolated myxobacteria.</title>
        <authorList>
            <person name="Stevens D.C."/>
        </authorList>
    </citation>
    <scope>NUCLEOTIDE SEQUENCE [LARGE SCALE GENOMIC DNA]</scope>
    <source>
        <strain evidence="1 2">SCHIC003</strain>
    </source>
</reference>
<organism evidence="1 2">
    <name type="scientific">Myxococcus landrumensis</name>
    <dbReference type="NCBI Taxonomy" id="2813577"/>
    <lineage>
        <taxon>Bacteria</taxon>
        <taxon>Pseudomonadati</taxon>
        <taxon>Myxococcota</taxon>
        <taxon>Myxococcia</taxon>
        <taxon>Myxococcales</taxon>
        <taxon>Cystobacterineae</taxon>
        <taxon>Myxococcaceae</taxon>
        <taxon>Myxococcus</taxon>
    </lineage>
</organism>
<evidence type="ECO:0000313" key="2">
    <source>
        <dbReference type="Proteomes" id="UP000663090"/>
    </source>
</evidence>
<dbReference type="PROSITE" id="PS51257">
    <property type="entry name" value="PROKAR_LIPOPROTEIN"/>
    <property type="match status" value="1"/>
</dbReference>
<evidence type="ECO:0000313" key="1">
    <source>
        <dbReference type="EMBL" id="QSQ13982.1"/>
    </source>
</evidence>
<dbReference type="RefSeq" id="WP_206715776.1">
    <property type="nucleotide sequence ID" value="NZ_CP071091.1"/>
</dbReference>
<dbReference type="EMBL" id="CP071091">
    <property type="protein sequence ID" value="QSQ13982.1"/>
    <property type="molecule type" value="Genomic_DNA"/>
</dbReference>
<keyword evidence="2" id="KW-1185">Reference proteome</keyword>
<dbReference type="Proteomes" id="UP000663090">
    <property type="component" value="Chromosome"/>
</dbReference>
<accession>A0ABX7N5F3</accession>
<proteinExistence type="predicted"/>
<sequence>MERIHAGLVLAALLGTGCGDTTDPVATQPIERHVDGSRLKAKVFSTSDGLRWFRQIYDSHFQTPCTWQRAAPDGAYYCVDVSVDSISDADGGRFGDYADANCSIPLASVSETPGPNTLISRTAGTCDGLQRFHAVGEFWGWLGELPVPPGHHPRHGVHRSPGA</sequence>